<protein>
    <recommendedName>
        <fullName evidence="3">DUF3104 domain-containing protein</fullName>
    </recommendedName>
</protein>
<proteinExistence type="predicted"/>
<evidence type="ECO:0000313" key="2">
    <source>
        <dbReference type="Proteomes" id="UP000252107"/>
    </source>
</evidence>
<gene>
    <name evidence="1" type="ORF">A6770_36960</name>
</gene>
<name>A0A367S0G5_9NOSO</name>
<accession>A0A367S0G5</accession>
<reference evidence="1" key="1">
    <citation type="submission" date="2016-04" db="EMBL/GenBank/DDBJ databases">
        <authorList>
            <person name="Tabuchi Yagui T.R."/>
        </authorList>
    </citation>
    <scope>NUCLEOTIDE SEQUENCE [LARGE SCALE GENOMIC DNA]</scope>
    <source>
        <strain evidence="1">NIES-26</strain>
    </source>
</reference>
<dbReference type="EMBL" id="LXQD01000035">
    <property type="protein sequence ID" value="RCJ40932.1"/>
    <property type="molecule type" value="Genomic_DNA"/>
</dbReference>
<evidence type="ECO:0008006" key="3">
    <source>
        <dbReference type="Google" id="ProtNLM"/>
    </source>
</evidence>
<keyword evidence="2" id="KW-1185">Reference proteome</keyword>
<sequence>MHTPDPVQVGDRVLILRPAYVAGKVGVVCGRESRSDAQPSTRWLIQVESDTENIVVSLLRNEFEVISPELE</sequence>
<dbReference type="AlphaFoldDB" id="A0A367S0G5"/>
<organism evidence="1 2">
    <name type="scientific">Nostoc minutum NIES-26</name>
    <dbReference type="NCBI Taxonomy" id="1844469"/>
    <lineage>
        <taxon>Bacteria</taxon>
        <taxon>Bacillati</taxon>
        <taxon>Cyanobacteriota</taxon>
        <taxon>Cyanophyceae</taxon>
        <taxon>Nostocales</taxon>
        <taxon>Nostocaceae</taxon>
        <taxon>Nostoc</taxon>
    </lineage>
</organism>
<evidence type="ECO:0000313" key="1">
    <source>
        <dbReference type="EMBL" id="RCJ40932.1"/>
    </source>
</evidence>
<dbReference type="Proteomes" id="UP000252107">
    <property type="component" value="Unassembled WGS sequence"/>
</dbReference>
<comment type="caution">
    <text evidence="1">The sequence shown here is derived from an EMBL/GenBank/DDBJ whole genome shotgun (WGS) entry which is preliminary data.</text>
</comment>